<dbReference type="InterPro" id="IPR013785">
    <property type="entry name" value="Aldolase_TIM"/>
</dbReference>
<evidence type="ECO:0000256" key="4">
    <source>
        <dbReference type="ARBA" id="ARBA00023239"/>
    </source>
</evidence>
<evidence type="ECO:0000256" key="1">
    <source>
        <dbReference type="ARBA" id="ARBA00004761"/>
    </source>
</evidence>
<evidence type="ECO:0000313" key="6">
    <source>
        <dbReference type="EMBL" id="MDT2984153.1"/>
    </source>
</evidence>
<organism evidence="6 7">
    <name type="scientific">Enterococcus casseliflavus</name>
    <name type="common">Enterococcus flavescens</name>
    <dbReference type="NCBI Taxonomy" id="37734"/>
    <lineage>
        <taxon>Bacteria</taxon>
        <taxon>Bacillati</taxon>
        <taxon>Bacillota</taxon>
        <taxon>Bacilli</taxon>
        <taxon>Lactobacillales</taxon>
        <taxon>Enterococcaceae</taxon>
        <taxon>Enterococcus</taxon>
    </lineage>
</organism>
<gene>
    <name evidence="6" type="ORF">P7I34_15965</name>
</gene>
<dbReference type="Proteomes" id="UP001253851">
    <property type="component" value="Unassembled WGS sequence"/>
</dbReference>
<dbReference type="PANTHER" id="PTHR30246">
    <property type="entry name" value="2-KETO-3-DEOXY-6-PHOSPHOGLUCONATE ALDOLASE"/>
    <property type="match status" value="1"/>
</dbReference>
<sequence length="205" mass="22216">MKVEDYPRFTIIMRGYTYEQAYAVLTAMSGLEKEFAVEITLNTLGALEHINKLSKLFGETILIGAGTVRTLPDAQKAVAAGARFLLGPHRFTKQIMDFARKEQVLSVPAAMSPSEINEMFTDGADIVKVFPAAVVTPRFFTDVQAPLGKLPLMGVGGISISNAKEYFDHGASYLGLGSNLFQSQDLQAADPAKLALSLQKLATEI</sequence>
<evidence type="ECO:0000256" key="5">
    <source>
        <dbReference type="ARBA" id="ARBA00023277"/>
    </source>
</evidence>
<evidence type="ECO:0000313" key="7">
    <source>
        <dbReference type="Proteomes" id="UP001253851"/>
    </source>
</evidence>
<dbReference type="SUPFAM" id="SSF51569">
    <property type="entry name" value="Aldolase"/>
    <property type="match status" value="1"/>
</dbReference>
<comment type="similarity">
    <text evidence="2">Belongs to the KHG/KDPG aldolase family.</text>
</comment>
<evidence type="ECO:0000256" key="3">
    <source>
        <dbReference type="ARBA" id="ARBA00011233"/>
    </source>
</evidence>
<protein>
    <submittedName>
        <fullName evidence="6">Bifunctional 4-hydroxy-2-oxoglutarate aldolase/2-dehydro-3-deoxy-phosphogluconate aldolase</fullName>
    </submittedName>
</protein>
<dbReference type="Pfam" id="PF01081">
    <property type="entry name" value="Aldolase"/>
    <property type="match status" value="1"/>
</dbReference>
<comment type="subunit">
    <text evidence="3">Homotrimer.</text>
</comment>
<dbReference type="GO" id="GO:0016829">
    <property type="term" value="F:lyase activity"/>
    <property type="evidence" value="ECO:0007669"/>
    <property type="project" value="UniProtKB-KW"/>
</dbReference>
<dbReference type="EMBL" id="JARQDZ010000014">
    <property type="protein sequence ID" value="MDT2984153.1"/>
    <property type="molecule type" value="Genomic_DNA"/>
</dbReference>
<dbReference type="InterPro" id="IPR000887">
    <property type="entry name" value="Aldlse_KDPG_KHG"/>
</dbReference>
<name>A0ABD5FRF3_ENTCA</name>
<evidence type="ECO:0000256" key="2">
    <source>
        <dbReference type="ARBA" id="ARBA00006906"/>
    </source>
</evidence>
<dbReference type="RefSeq" id="WP_060792350.1">
    <property type="nucleotide sequence ID" value="NZ_BAAAXK010000017.1"/>
</dbReference>
<dbReference type="Gene3D" id="3.20.20.70">
    <property type="entry name" value="Aldolase class I"/>
    <property type="match status" value="1"/>
</dbReference>
<keyword evidence="4" id="KW-0456">Lyase</keyword>
<dbReference type="AlphaFoldDB" id="A0ABD5FRF3"/>
<proteinExistence type="inferred from homology"/>
<dbReference type="CDD" id="cd00452">
    <property type="entry name" value="KDPG_aldolase"/>
    <property type="match status" value="1"/>
</dbReference>
<reference evidence="6 7" key="1">
    <citation type="submission" date="2023-03" db="EMBL/GenBank/DDBJ databases">
        <authorList>
            <person name="Shen W."/>
            <person name="Cai J."/>
        </authorList>
    </citation>
    <scope>NUCLEOTIDE SEQUENCE [LARGE SCALE GENOMIC DNA]</scope>
    <source>
        <strain evidence="6 7">B516</strain>
    </source>
</reference>
<comment type="caution">
    <text evidence="6">The sequence shown here is derived from an EMBL/GenBank/DDBJ whole genome shotgun (WGS) entry which is preliminary data.</text>
</comment>
<comment type="pathway">
    <text evidence="1">Carbohydrate acid metabolism.</text>
</comment>
<dbReference type="PANTHER" id="PTHR30246:SF1">
    <property type="entry name" value="2-DEHYDRO-3-DEOXY-6-PHOSPHOGALACTONATE ALDOLASE-RELATED"/>
    <property type="match status" value="1"/>
</dbReference>
<accession>A0ABD5FRF3</accession>
<keyword evidence="5" id="KW-0119">Carbohydrate metabolism</keyword>